<comment type="caution">
    <text evidence="3">The sequence shown here is derived from an EMBL/GenBank/DDBJ whole genome shotgun (WGS) entry which is preliminary data.</text>
</comment>
<dbReference type="AlphaFoldDB" id="A0A9P7XKG5"/>
<dbReference type="InterPro" id="IPR027417">
    <property type="entry name" value="P-loop_NTPase"/>
</dbReference>
<dbReference type="OrthoDB" id="8954335at2759"/>
<protein>
    <recommendedName>
        <fullName evidence="2">AIG1-type G domain-containing protein</fullName>
    </recommendedName>
</protein>
<dbReference type="Gene3D" id="3.40.50.300">
    <property type="entry name" value="P-loop containing nucleotide triphosphate hydrolases"/>
    <property type="match status" value="1"/>
</dbReference>
<keyword evidence="1" id="KW-0547">Nucleotide-binding</keyword>
<dbReference type="SUPFAM" id="SSF52540">
    <property type="entry name" value="P-loop containing nucleoside triphosphate hydrolases"/>
    <property type="match status" value="1"/>
</dbReference>
<feature type="domain" description="AIG1-type G" evidence="2">
    <location>
        <begin position="10"/>
        <end position="138"/>
    </location>
</feature>
<proteinExistence type="predicted"/>
<evidence type="ECO:0000313" key="4">
    <source>
        <dbReference type="Proteomes" id="UP000707451"/>
    </source>
</evidence>
<dbReference type="GO" id="GO:0005525">
    <property type="term" value="F:GTP binding"/>
    <property type="evidence" value="ECO:0007669"/>
    <property type="project" value="InterPro"/>
</dbReference>
<evidence type="ECO:0000256" key="1">
    <source>
        <dbReference type="ARBA" id="ARBA00022741"/>
    </source>
</evidence>
<dbReference type="Proteomes" id="UP000707451">
    <property type="component" value="Unassembled WGS sequence"/>
</dbReference>
<evidence type="ECO:0000313" key="3">
    <source>
        <dbReference type="EMBL" id="KAG9062148.1"/>
    </source>
</evidence>
<reference evidence="3" key="1">
    <citation type="submission" date="2021-06" db="EMBL/GenBank/DDBJ databases">
        <title>Genome Sequence of Mortierella hyaline Strain SCG-10, a Cold-Adapted, Nitrate-Reducing Fungus Isolated from Soil in Minnesota, USA.</title>
        <authorList>
            <person name="Aldossari N."/>
        </authorList>
    </citation>
    <scope>NUCLEOTIDE SEQUENCE</scope>
    <source>
        <strain evidence="3">SCG-10</strain>
    </source>
</reference>
<organism evidence="3 4">
    <name type="scientific">Linnemannia hyalina</name>
    <dbReference type="NCBI Taxonomy" id="64524"/>
    <lineage>
        <taxon>Eukaryota</taxon>
        <taxon>Fungi</taxon>
        <taxon>Fungi incertae sedis</taxon>
        <taxon>Mucoromycota</taxon>
        <taxon>Mortierellomycotina</taxon>
        <taxon>Mortierellomycetes</taxon>
        <taxon>Mortierellales</taxon>
        <taxon>Mortierellaceae</taxon>
        <taxon>Linnemannia</taxon>
    </lineage>
</organism>
<evidence type="ECO:0000259" key="2">
    <source>
        <dbReference type="Pfam" id="PF04548"/>
    </source>
</evidence>
<keyword evidence="4" id="KW-1185">Reference proteome</keyword>
<gene>
    <name evidence="3" type="ORF">KI688_006480</name>
</gene>
<dbReference type="EMBL" id="JAHRHY010000020">
    <property type="protein sequence ID" value="KAG9062148.1"/>
    <property type="molecule type" value="Genomic_DNA"/>
</dbReference>
<dbReference type="InterPro" id="IPR006703">
    <property type="entry name" value="G_AIG1"/>
</dbReference>
<accession>A0A9P7XKG5</accession>
<sequence length="143" mass="15714">MSPLSAPSQKIIVVGKTGSGKSTLCNMLVQGDLYTKNIREVSDSAAGVSYDVQVVDGRHWTACDTVDLGELCGQGLGMVDPATQLLVRVLKEGEYGFHYIAFVVQKSRLSTQENVELFKLFKETFDGTERNFVLVITHCHSKN</sequence>
<name>A0A9P7XKG5_9FUNG</name>
<dbReference type="Pfam" id="PF04548">
    <property type="entry name" value="AIG1"/>
    <property type="match status" value="1"/>
</dbReference>